<dbReference type="KEGG" id="ttf:THTE_0457"/>
<dbReference type="Proteomes" id="UP000215086">
    <property type="component" value="Chromosome"/>
</dbReference>
<organism evidence="2 3">
    <name type="scientific">Thermogutta terrifontis</name>
    <dbReference type="NCBI Taxonomy" id="1331910"/>
    <lineage>
        <taxon>Bacteria</taxon>
        <taxon>Pseudomonadati</taxon>
        <taxon>Planctomycetota</taxon>
        <taxon>Planctomycetia</taxon>
        <taxon>Pirellulales</taxon>
        <taxon>Thermoguttaceae</taxon>
        <taxon>Thermogutta</taxon>
    </lineage>
</organism>
<name>A0A286RAT2_9BACT</name>
<keyword evidence="3" id="KW-1185">Reference proteome</keyword>
<evidence type="ECO:0000313" key="2">
    <source>
        <dbReference type="EMBL" id="ASV73059.1"/>
    </source>
</evidence>
<gene>
    <name evidence="2" type="ORF">THTE_0457</name>
</gene>
<sequence length="38" mass="4072">MSSLSHKPTPQPGFCFAAALDRDKRPPQPVAAQPKKAP</sequence>
<proteinExistence type="predicted"/>
<feature type="region of interest" description="Disordered" evidence="1">
    <location>
        <begin position="1"/>
        <end position="38"/>
    </location>
</feature>
<reference evidence="2 3" key="1">
    <citation type="journal article" name="Front. Microbiol.">
        <title>Sugar Metabolism of the First Thermophilic Planctomycete Thermogutta terrifontis: Comparative Genomic and Transcriptomic Approaches.</title>
        <authorList>
            <person name="Elcheninov A.G."/>
            <person name="Menzel P."/>
            <person name="Gudbergsdottir S.R."/>
            <person name="Slesarev A.I."/>
            <person name="Kadnikov V.V."/>
            <person name="Krogh A."/>
            <person name="Bonch-Osmolovskaya E.A."/>
            <person name="Peng X."/>
            <person name="Kublanov I.V."/>
        </authorList>
    </citation>
    <scope>NUCLEOTIDE SEQUENCE [LARGE SCALE GENOMIC DNA]</scope>
    <source>
        <strain evidence="2 3">R1</strain>
    </source>
</reference>
<evidence type="ECO:0000313" key="3">
    <source>
        <dbReference type="Proteomes" id="UP000215086"/>
    </source>
</evidence>
<evidence type="ECO:0000256" key="1">
    <source>
        <dbReference type="SAM" id="MobiDB-lite"/>
    </source>
</evidence>
<dbReference type="AlphaFoldDB" id="A0A286RAT2"/>
<protein>
    <submittedName>
        <fullName evidence="2">Uncharacterized protein</fullName>
    </submittedName>
</protein>
<accession>A0A286RAT2</accession>
<dbReference type="EMBL" id="CP018477">
    <property type="protein sequence ID" value="ASV73059.1"/>
    <property type="molecule type" value="Genomic_DNA"/>
</dbReference>